<evidence type="ECO:0000259" key="2">
    <source>
        <dbReference type="PROSITE" id="PS51782"/>
    </source>
</evidence>
<dbReference type="InterPro" id="IPR018392">
    <property type="entry name" value="LysM"/>
</dbReference>
<feature type="domain" description="LysM" evidence="2">
    <location>
        <begin position="114"/>
        <end position="158"/>
    </location>
</feature>
<evidence type="ECO:0000256" key="1">
    <source>
        <dbReference type="SAM" id="SignalP"/>
    </source>
</evidence>
<dbReference type="SMART" id="SM00257">
    <property type="entry name" value="LysM"/>
    <property type="match status" value="2"/>
</dbReference>
<dbReference type="CDD" id="cd00118">
    <property type="entry name" value="LysM"/>
    <property type="match status" value="2"/>
</dbReference>
<dbReference type="PROSITE" id="PS51782">
    <property type="entry name" value="LYSM"/>
    <property type="match status" value="2"/>
</dbReference>
<reference evidence="3" key="1">
    <citation type="journal article" date="2020" name="mSystems">
        <title>Genome- and Community-Level Interaction Insights into Carbon Utilization and Element Cycling Functions of Hydrothermarchaeota in Hydrothermal Sediment.</title>
        <authorList>
            <person name="Zhou Z."/>
            <person name="Liu Y."/>
            <person name="Xu W."/>
            <person name="Pan J."/>
            <person name="Luo Z.H."/>
            <person name="Li M."/>
        </authorList>
    </citation>
    <scope>NUCLEOTIDE SEQUENCE [LARGE SCALE GENOMIC DNA]</scope>
    <source>
        <strain evidence="3">SpSt-289</strain>
    </source>
</reference>
<dbReference type="SUPFAM" id="SSF54106">
    <property type="entry name" value="LysM domain"/>
    <property type="match status" value="2"/>
</dbReference>
<keyword evidence="1" id="KW-0732">Signal</keyword>
<protein>
    <submittedName>
        <fullName evidence="3">LysM peptidoglycan-binding domain-containing protein</fullName>
    </submittedName>
</protein>
<feature type="signal peptide" evidence="1">
    <location>
        <begin position="1"/>
        <end position="35"/>
    </location>
</feature>
<name>A0A7C1FJI1_9CHLR</name>
<organism evidence="3">
    <name type="scientific">Caldilinea aerophila</name>
    <dbReference type="NCBI Taxonomy" id="133453"/>
    <lineage>
        <taxon>Bacteria</taxon>
        <taxon>Bacillati</taxon>
        <taxon>Chloroflexota</taxon>
        <taxon>Caldilineae</taxon>
        <taxon>Caldilineales</taxon>
        <taxon>Caldilineaceae</taxon>
        <taxon>Caldilinea</taxon>
    </lineage>
</organism>
<comment type="caution">
    <text evidence="3">The sequence shown here is derived from an EMBL/GenBank/DDBJ whole genome shotgun (WGS) entry which is preliminary data.</text>
</comment>
<dbReference type="PANTHER" id="PTHR33734">
    <property type="entry name" value="LYSM DOMAIN-CONTAINING GPI-ANCHORED PROTEIN 2"/>
    <property type="match status" value="1"/>
</dbReference>
<feature type="domain" description="LysM" evidence="2">
    <location>
        <begin position="53"/>
        <end position="97"/>
    </location>
</feature>
<sequence>MTRRNVMSSGVRAGVLLLTLAIVLAAALTPAVARAAPQENTAAAVMASGGCVAYHRVRLGENLTRISRIYGVSVWHIAQVNGIRNPSLIYVGQVLCIPSTYHPPAPPPPAFCGQYYTVQLGDTLSRIARRCGVTVRSLVSLNGISNPNYIRAGQVLRIY</sequence>
<dbReference type="AlphaFoldDB" id="A0A7C1FJI1"/>
<dbReference type="InterPro" id="IPR036779">
    <property type="entry name" value="LysM_dom_sf"/>
</dbReference>
<accession>A0A7C1FJI1</accession>
<dbReference type="Pfam" id="PF01476">
    <property type="entry name" value="LysM"/>
    <property type="match status" value="2"/>
</dbReference>
<dbReference type="PANTHER" id="PTHR33734:SF22">
    <property type="entry name" value="MEMBRANE-BOUND LYTIC MUREIN TRANSGLYCOSYLASE D"/>
    <property type="match status" value="1"/>
</dbReference>
<evidence type="ECO:0000313" key="3">
    <source>
        <dbReference type="EMBL" id="HDX33376.1"/>
    </source>
</evidence>
<dbReference type="EMBL" id="DSMG01000191">
    <property type="protein sequence ID" value="HDX33376.1"/>
    <property type="molecule type" value="Genomic_DNA"/>
</dbReference>
<dbReference type="GO" id="GO:0008932">
    <property type="term" value="F:lytic endotransglycosylase activity"/>
    <property type="evidence" value="ECO:0007669"/>
    <property type="project" value="TreeGrafter"/>
</dbReference>
<dbReference type="Gene3D" id="3.10.350.10">
    <property type="entry name" value="LysM domain"/>
    <property type="match status" value="2"/>
</dbReference>
<feature type="chain" id="PRO_5027906214" evidence="1">
    <location>
        <begin position="36"/>
        <end position="159"/>
    </location>
</feature>
<gene>
    <name evidence="3" type="ORF">ENQ20_18115</name>
</gene>
<proteinExistence type="predicted"/>